<keyword evidence="2" id="KW-1185">Reference proteome</keyword>
<dbReference type="AlphaFoldDB" id="A0A4R2S0N6"/>
<dbReference type="OrthoDB" id="2943866at2"/>
<organism evidence="1 2">
    <name type="scientific">Baia soyae</name>
    <dbReference type="NCBI Taxonomy" id="1544746"/>
    <lineage>
        <taxon>Bacteria</taxon>
        <taxon>Bacillati</taxon>
        <taxon>Bacillota</taxon>
        <taxon>Bacilli</taxon>
        <taxon>Bacillales</taxon>
        <taxon>Thermoactinomycetaceae</taxon>
        <taxon>Baia</taxon>
    </lineage>
</organism>
<proteinExistence type="predicted"/>
<protein>
    <recommendedName>
        <fullName evidence="3">Spore germination protein GerPA/GerPF</fullName>
    </recommendedName>
</protein>
<evidence type="ECO:0000313" key="2">
    <source>
        <dbReference type="Proteomes" id="UP000294746"/>
    </source>
</evidence>
<evidence type="ECO:0008006" key="3">
    <source>
        <dbReference type="Google" id="ProtNLM"/>
    </source>
</evidence>
<sequence length="81" mass="8597">MPVSVIMNQINVNSVQGNGAVSTGQNNLSDWTCQGKANIANGIQVGIFLSTAPINFQMDSDLLDTAITQPELFAPNTSMQI</sequence>
<dbReference type="Proteomes" id="UP000294746">
    <property type="component" value="Unassembled WGS sequence"/>
</dbReference>
<dbReference type="RefSeq" id="WP_131849456.1">
    <property type="nucleotide sequence ID" value="NZ_SLXV01000036.1"/>
</dbReference>
<comment type="caution">
    <text evidence="1">The sequence shown here is derived from an EMBL/GenBank/DDBJ whole genome shotgun (WGS) entry which is preliminary data.</text>
</comment>
<accession>A0A4R2S0N6</accession>
<evidence type="ECO:0000313" key="1">
    <source>
        <dbReference type="EMBL" id="TCP64895.1"/>
    </source>
</evidence>
<name>A0A4R2S0N6_9BACL</name>
<dbReference type="EMBL" id="SLXV01000036">
    <property type="protein sequence ID" value="TCP64895.1"/>
    <property type="molecule type" value="Genomic_DNA"/>
</dbReference>
<reference evidence="1 2" key="1">
    <citation type="submission" date="2019-03" db="EMBL/GenBank/DDBJ databases">
        <title>Genomic Encyclopedia of Type Strains, Phase IV (KMG-IV): sequencing the most valuable type-strain genomes for metagenomic binning, comparative biology and taxonomic classification.</title>
        <authorList>
            <person name="Goeker M."/>
        </authorList>
    </citation>
    <scope>NUCLEOTIDE SEQUENCE [LARGE SCALE GENOMIC DNA]</scope>
    <source>
        <strain evidence="1 2">DSM 46831</strain>
    </source>
</reference>
<gene>
    <name evidence="1" type="ORF">EDD57_1363</name>
</gene>